<dbReference type="EMBL" id="JAMTCS010000005">
    <property type="protein sequence ID" value="MCP2264498.1"/>
    <property type="molecule type" value="Genomic_DNA"/>
</dbReference>
<keyword evidence="1" id="KW-0175">Coiled coil</keyword>
<protein>
    <submittedName>
        <fullName evidence="4">Cell division protein FtsB</fullName>
    </submittedName>
</protein>
<dbReference type="AlphaFoldDB" id="A0A9X2JVV6"/>
<proteinExistence type="predicted"/>
<dbReference type="Pfam" id="PF04977">
    <property type="entry name" value="DivIC"/>
    <property type="match status" value="1"/>
</dbReference>
<keyword evidence="3" id="KW-1133">Transmembrane helix</keyword>
<dbReference type="InterPro" id="IPR007060">
    <property type="entry name" value="FtsL/DivIC"/>
</dbReference>
<feature type="coiled-coil region" evidence="1">
    <location>
        <begin position="70"/>
        <end position="104"/>
    </location>
</feature>
<evidence type="ECO:0000256" key="1">
    <source>
        <dbReference type="SAM" id="Coils"/>
    </source>
</evidence>
<feature type="transmembrane region" description="Helical" evidence="3">
    <location>
        <begin position="49"/>
        <end position="71"/>
    </location>
</feature>
<name>A0A9X2JVV6_9MICO</name>
<dbReference type="RefSeq" id="WP_253834964.1">
    <property type="nucleotide sequence ID" value="NZ_JAMTCS010000005.1"/>
</dbReference>
<keyword evidence="4" id="KW-0131">Cell cycle</keyword>
<feature type="region of interest" description="Disordered" evidence="2">
    <location>
        <begin position="1"/>
        <end position="33"/>
    </location>
</feature>
<organism evidence="4 5">
    <name type="scientific">Promicromonospora thailandica</name>
    <dbReference type="NCBI Taxonomy" id="765201"/>
    <lineage>
        <taxon>Bacteria</taxon>
        <taxon>Bacillati</taxon>
        <taxon>Actinomycetota</taxon>
        <taxon>Actinomycetes</taxon>
        <taxon>Micrococcales</taxon>
        <taxon>Promicromonosporaceae</taxon>
        <taxon>Promicromonospora</taxon>
    </lineage>
</organism>
<accession>A0A9X2JVV6</accession>
<keyword evidence="3" id="KW-0472">Membrane</keyword>
<gene>
    <name evidence="4" type="ORF">APR03_001836</name>
</gene>
<feature type="compositionally biased region" description="Low complexity" evidence="2">
    <location>
        <begin position="139"/>
        <end position="150"/>
    </location>
</feature>
<evidence type="ECO:0000313" key="4">
    <source>
        <dbReference type="EMBL" id="MCP2264498.1"/>
    </source>
</evidence>
<keyword evidence="3" id="KW-0812">Transmembrane</keyword>
<reference evidence="4" key="1">
    <citation type="submission" date="2022-06" db="EMBL/GenBank/DDBJ databases">
        <title>Genomic Encyclopedia of Archaeal and Bacterial Type Strains, Phase II (KMG-II): from individual species to whole genera.</title>
        <authorList>
            <person name="Goeker M."/>
        </authorList>
    </citation>
    <scope>NUCLEOTIDE SEQUENCE</scope>
    <source>
        <strain evidence="4">DSM 26652</strain>
    </source>
</reference>
<keyword evidence="5" id="KW-1185">Reference proteome</keyword>
<dbReference type="Proteomes" id="UP001139493">
    <property type="component" value="Unassembled WGS sequence"/>
</dbReference>
<evidence type="ECO:0000313" key="5">
    <source>
        <dbReference type="Proteomes" id="UP001139493"/>
    </source>
</evidence>
<evidence type="ECO:0000256" key="2">
    <source>
        <dbReference type="SAM" id="MobiDB-lite"/>
    </source>
</evidence>
<keyword evidence="4" id="KW-0132">Cell division</keyword>
<feature type="region of interest" description="Disordered" evidence="2">
    <location>
        <begin position="130"/>
        <end position="156"/>
    </location>
</feature>
<comment type="caution">
    <text evidence="4">The sequence shown here is derived from an EMBL/GenBank/DDBJ whole genome shotgun (WGS) entry which is preliminary data.</text>
</comment>
<dbReference type="GO" id="GO:0051301">
    <property type="term" value="P:cell division"/>
    <property type="evidence" value="ECO:0007669"/>
    <property type="project" value="UniProtKB-KW"/>
</dbReference>
<sequence length="171" mass="18920">MGTGAKRPAQPRRRSTATAVGAPPTRPPRADRKRGSFGFVLPEVLTVRAMVLSVVVLLAVVLLLPTVRAVVTQQAELRELQAELNEQQQQKAELETELSRWDDRSYIIEQARSRYLFVMPGDKVWRPLDTDSVQEEEPGPGVVEPSPGASEDADTPWYTSVWDSVRIAGGD</sequence>
<evidence type="ECO:0000256" key="3">
    <source>
        <dbReference type="SAM" id="Phobius"/>
    </source>
</evidence>